<dbReference type="GO" id="GO:0003712">
    <property type="term" value="F:transcription coregulator activity"/>
    <property type="evidence" value="ECO:0007669"/>
    <property type="project" value="EnsemblFungi"/>
</dbReference>
<dbReference type="HOGENOM" id="CLU_003008_0_1_1"/>
<dbReference type="RefSeq" id="XP_456576.2">
    <property type="nucleotide sequence ID" value="XM_456576.1"/>
</dbReference>
<accession>Q6BYZ3</accession>
<dbReference type="FunCoup" id="Q6BYZ3">
    <property type="interactions" value="1029"/>
</dbReference>
<feature type="compositionally biased region" description="Acidic residues" evidence="5">
    <location>
        <begin position="1024"/>
        <end position="1040"/>
    </location>
</feature>
<dbReference type="OrthoDB" id="343875at2759"/>
<organism evidence="6 7">
    <name type="scientific">Debaryomyces hansenii (strain ATCC 36239 / CBS 767 / BCRC 21394 / JCM 1990 / NBRC 0083 / IGC 2968)</name>
    <name type="common">Yeast</name>
    <name type="synonym">Torulaspora hansenii</name>
    <dbReference type="NCBI Taxonomy" id="284592"/>
    <lineage>
        <taxon>Eukaryota</taxon>
        <taxon>Fungi</taxon>
        <taxon>Dikarya</taxon>
        <taxon>Ascomycota</taxon>
        <taxon>Saccharomycotina</taxon>
        <taxon>Pichiomycetes</taxon>
        <taxon>Debaryomycetaceae</taxon>
        <taxon>Debaryomyces</taxon>
    </lineage>
</organism>
<dbReference type="GO" id="GO:1990269">
    <property type="term" value="F:RNA polymerase II C-terminal domain phosphoserine binding"/>
    <property type="evidence" value="ECO:0007669"/>
    <property type="project" value="EnsemblFungi"/>
</dbReference>
<evidence type="ECO:0000313" key="7">
    <source>
        <dbReference type="Proteomes" id="UP000000599"/>
    </source>
</evidence>
<dbReference type="SUPFAM" id="SSF81901">
    <property type="entry name" value="HCP-like"/>
    <property type="match status" value="1"/>
</dbReference>
<dbReference type="AlphaFoldDB" id="Q6BYZ3"/>
<dbReference type="PROSITE" id="PS50005">
    <property type="entry name" value="TPR"/>
    <property type="match status" value="4"/>
</dbReference>
<dbReference type="Pfam" id="PF13181">
    <property type="entry name" value="TPR_8"/>
    <property type="match status" value="1"/>
</dbReference>
<dbReference type="InParanoid" id="Q6BYZ3"/>
<gene>
    <name evidence="6" type="ordered locus">DEHA2A05830g</name>
</gene>
<feature type="coiled-coil region" evidence="4">
    <location>
        <begin position="918"/>
        <end position="974"/>
    </location>
</feature>
<keyword evidence="2 3" id="KW-0802">TPR repeat</keyword>
<dbReference type="GO" id="GO:0060260">
    <property type="term" value="P:regulation of transcription initiation by RNA polymerase II"/>
    <property type="evidence" value="ECO:0007669"/>
    <property type="project" value="EnsemblFungi"/>
</dbReference>
<evidence type="ECO:0000256" key="3">
    <source>
        <dbReference type="PROSITE-ProRule" id="PRU00339"/>
    </source>
</evidence>
<dbReference type="STRING" id="284592.Q6BYZ3"/>
<dbReference type="InterPro" id="IPR011990">
    <property type="entry name" value="TPR-like_helical_dom_sf"/>
</dbReference>
<dbReference type="Pfam" id="PF13432">
    <property type="entry name" value="TPR_16"/>
    <property type="match status" value="1"/>
</dbReference>
<dbReference type="SUPFAM" id="SSF48452">
    <property type="entry name" value="TPR-like"/>
    <property type="match status" value="3"/>
</dbReference>
<dbReference type="GO" id="GO:0031124">
    <property type="term" value="P:mRNA 3'-end processing"/>
    <property type="evidence" value="ECO:0007669"/>
    <property type="project" value="EnsemblFungi"/>
</dbReference>
<feature type="compositionally biased region" description="Acidic residues" evidence="5">
    <location>
        <begin position="1114"/>
        <end position="1131"/>
    </location>
</feature>
<dbReference type="OMA" id="EHWLTIA"/>
<feature type="compositionally biased region" description="Polar residues" evidence="5">
    <location>
        <begin position="1132"/>
        <end position="1144"/>
    </location>
</feature>
<dbReference type="Gene3D" id="1.25.40.10">
    <property type="entry name" value="Tetratricopeptide repeat domain"/>
    <property type="match status" value="3"/>
</dbReference>
<dbReference type="GO" id="GO:2001209">
    <property type="term" value="P:positive regulation of transcription elongation by RNA polymerase I"/>
    <property type="evidence" value="ECO:0007669"/>
    <property type="project" value="EnsemblFungi"/>
</dbReference>
<dbReference type="GO" id="GO:0045142">
    <property type="term" value="F:triplex DNA binding"/>
    <property type="evidence" value="ECO:0007669"/>
    <property type="project" value="EnsemblFungi"/>
</dbReference>
<dbReference type="GO" id="GO:0016593">
    <property type="term" value="C:Cdc73/Paf1 complex"/>
    <property type="evidence" value="ECO:0007669"/>
    <property type="project" value="EnsemblFungi"/>
</dbReference>
<dbReference type="GO" id="GO:0000082">
    <property type="term" value="P:G1/S transition of mitotic cell cycle"/>
    <property type="evidence" value="ECO:0007669"/>
    <property type="project" value="EnsemblFungi"/>
</dbReference>
<name>Q6BYZ3_DEBHA</name>
<dbReference type="GeneID" id="2899871"/>
<evidence type="ECO:0000256" key="1">
    <source>
        <dbReference type="ARBA" id="ARBA00022737"/>
    </source>
</evidence>
<dbReference type="GO" id="GO:0006368">
    <property type="term" value="P:transcription elongation by RNA polymerase II"/>
    <property type="evidence" value="ECO:0007669"/>
    <property type="project" value="EnsemblFungi"/>
</dbReference>
<dbReference type="KEGG" id="dha:DEHA2A05830g"/>
<sequence>MEDPIDVSFYLGKQAAETIGNLDVPLSNGQIVSINLVEELPEDSNELISFLETENCPKKYWISVATAYAQSNKLNESLNVIKTAMGLSQFNNEDKLSFHSYLSWLYLKFVSSGINKGENLVNATEELNHVSSLDSSKGSVSVLLAKAVLYLYKDQIEPALDIFDRLLKIDNNNCFALLGKAQIILNKTKNYANALKLYQQVLILNPLMKPDPRIGIGLCFWFLKDEPMALSSWRRALELDPTNLKAKILLNLANFNINFNNSLGDKDFQLNYEKCLKKLADNYKENSNDAIILLTLASYYFSKEEYSLVEKICNKVIHSISGNSASTKLYNPSKVSRFQSNLLSQAAFWLGRVAFAKSDFMQSQKYFHEAIKLNENNLMAKLGLGQSQINRGSTEEATITYESILKTNPKCLEVNYSLGVLYSNHKSKRKQEQGISMLERYLRLAKNMGGQPSNKNEDDGSEIMNQEPVALNAFLILSKLHESKDMNQSLTYLNKAIESRKQINQDAPLEIYNNIGVFNFIKHNYEAASNIFQTASEKLKTCNDFKNENGDVLMDLRDDLNVTISFNLARSKELSNESESIEIYESLLKDCPNYFSAKLRLLFLDCVSTNKSTKEEIKQEVENLLDLNASDLEIRSFYGWFVKTFGKKVGMKPDADTNHQKDTLVEYDSHDCYALLSLANIYCIMARDIKGSSQDEKKKKYYIRAVELFTKVLSVDPHNVYGAQGLAIVYIENKESNKGLDILRKIRDSLNDISVYLNLGHVLLDLKQYSKAIENYEIALMRFANNDSKILSFLGRAWLSRGLTEKNLSYLNNALSYSEKALQNATGAKSSLRFNMAYIQFQIAEFISKLPVEQRLIDDIKKGIDNLNTAIETLNSLSSDDEKHPPYPKSELKARANLGTNTLLNRLNACLDETVESVTKSEIRLKEAKELREQETAQLLQEQEERIAKERRIEEEMAKERAKLQEQAQQWAEEARMNVIVDEDDDKLFNKESNMEEKKKRSKKSSTKGTKGKKKGKKRNVVSDSEDDAPSPSEDESEPENDSKRKGEEDDNEEDEIKTSKKRKISKLSKETIEDSDDELDDDLFNEEGDEPTGNDDELPNEDAVEEGQKENNEELPNESVEDEAQNEESQTEAQNENQSQDEQ</sequence>
<dbReference type="GO" id="GO:0006362">
    <property type="term" value="P:transcription elongation by RNA polymerase I"/>
    <property type="evidence" value="ECO:0007669"/>
    <property type="project" value="EnsemblFungi"/>
</dbReference>
<feature type="repeat" description="TPR" evidence="3">
    <location>
        <begin position="140"/>
        <end position="173"/>
    </location>
</feature>
<feature type="compositionally biased region" description="Basic and acidic residues" evidence="5">
    <location>
        <begin position="989"/>
        <end position="999"/>
    </location>
</feature>
<feature type="repeat" description="TPR" evidence="3">
    <location>
        <begin position="344"/>
        <end position="377"/>
    </location>
</feature>
<proteinExistence type="predicted"/>
<feature type="repeat" description="TPR" evidence="3">
    <location>
        <begin position="210"/>
        <end position="243"/>
    </location>
</feature>
<evidence type="ECO:0000256" key="5">
    <source>
        <dbReference type="SAM" id="MobiDB-lite"/>
    </source>
</evidence>
<dbReference type="GO" id="GO:0006353">
    <property type="term" value="P:DNA-templated transcription termination"/>
    <property type="evidence" value="ECO:0007669"/>
    <property type="project" value="EnsemblFungi"/>
</dbReference>
<dbReference type="GO" id="GO:0000791">
    <property type="term" value="C:euchromatin"/>
    <property type="evidence" value="ECO:0007669"/>
    <property type="project" value="EnsemblFungi"/>
</dbReference>
<protein>
    <submittedName>
        <fullName evidence="6">DEHA2A05830p</fullName>
    </submittedName>
</protein>
<dbReference type="PANTHER" id="PTHR14027:SF2">
    <property type="entry name" value="RNA POLYMERASE-ASSOCIATED PROTEIN CTR9 HOMOLOG"/>
    <property type="match status" value="1"/>
</dbReference>
<dbReference type="GO" id="GO:1901525">
    <property type="term" value="P:negative regulation of mitophagy"/>
    <property type="evidence" value="ECO:0007669"/>
    <property type="project" value="EnsemblFungi"/>
</dbReference>
<dbReference type="InterPro" id="IPR019734">
    <property type="entry name" value="TPR_rpt"/>
</dbReference>
<dbReference type="EMBL" id="CR382133">
    <property type="protein sequence ID" value="CAG84532.2"/>
    <property type="molecule type" value="Genomic_DNA"/>
</dbReference>
<evidence type="ECO:0000256" key="2">
    <source>
        <dbReference type="ARBA" id="ARBA00022803"/>
    </source>
</evidence>
<feature type="repeat" description="TPR" evidence="3">
    <location>
        <begin position="753"/>
        <end position="786"/>
    </location>
</feature>
<dbReference type="eggNOG" id="KOG2002">
    <property type="taxonomic scope" value="Eukaryota"/>
</dbReference>
<dbReference type="InterPro" id="IPR031101">
    <property type="entry name" value="Ctr9"/>
</dbReference>
<keyword evidence="1" id="KW-0677">Repeat</keyword>
<evidence type="ECO:0000256" key="4">
    <source>
        <dbReference type="SAM" id="Coils"/>
    </source>
</evidence>
<dbReference type="GO" id="GO:0061629">
    <property type="term" value="F:RNA polymerase II-specific DNA-binding transcription factor binding"/>
    <property type="evidence" value="ECO:0007669"/>
    <property type="project" value="EnsemblFungi"/>
</dbReference>
<dbReference type="GO" id="GO:0090262">
    <property type="term" value="P:regulation of transcription-coupled nucleotide-excision repair"/>
    <property type="evidence" value="ECO:0007669"/>
    <property type="project" value="EnsemblFungi"/>
</dbReference>
<dbReference type="GO" id="GO:0001015">
    <property type="term" value="P:snoRNA transcription by RNA polymerase II"/>
    <property type="evidence" value="ECO:0007669"/>
    <property type="project" value="EnsemblFungi"/>
</dbReference>
<feature type="compositionally biased region" description="Acidic residues" evidence="5">
    <location>
        <begin position="1074"/>
        <end position="1106"/>
    </location>
</feature>
<keyword evidence="7" id="KW-1185">Reference proteome</keyword>
<dbReference type="Proteomes" id="UP000000599">
    <property type="component" value="Chromosome A"/>
</dbReference>
<dbReference type="SMART" id="SM00028">
    <property type="entry name" value="TPR"/>
    <property type="match status" value="11"/>
</dbReference>
<evidence type="ECO:0000313" key="6">
    <source>
        <dbReference type="EMBL" id="CAG84532.2"/>
    </source>
</evidence>
<dbReference type="GO" id="GO:0031126">
    <property type="term" value="P:sno(s)RNA 3'-end processing"/>
    <property type="evidence" value="ECO:0007669"/>
    <property type="project" value="EnsemblFungi"/>
</dbReference>
<dbReference type="VEuPathDB" id="FungiDB:DEHA2A05830g"/>
<feature type="compositionally biased region" description="Basic residues" evidence="5">
    <location>
        <begin position="1000"/>
        <end position="1020"/>
    </location>
</feature>
<reference evidence="6 7" key="1">
    <citation type="journal article" date="2004" name="Nature">
        <title>Genome evolution in yeasts.</title>
        <authorList>
            <consortium name="Genolevures"/>
            <person name="Dujon B."/>
            <person name="Sherman D."/>
            <person name="Fischer G."/>
            <person name="Durrens P."/>
            <person name="Casaregola S."/>
            <person name="Lafontaine I."/>
            <person name="de Montigny J."/>
            <person name="Marck C."/>
            <person name="Neuveglise C."/>
            <person name="Talla E."/>
            <person name="Goffard N."/>
            <person name="Frangeul L."/>
            <person name="Aigle M."/>
            <person name="Anthouard V."/>
            <person name="Babour A."/>
            <person name="Barbe V."/>
            <person name="Barnay S."/>
            <person name="Blanchin S."/>
            <person name="Beckerich J.M."/>
            <person name="Beyne E."/>
            <person name="Bleykasten C."/>
            <person name="Boisrame A."/>
            <person name="Boyer J."/>
            <person name="Cattolico L."/>
            <person name="Confanioleri F."/>
            <person name="de Daruvar A."/>
            <person name="Despons L."/>
            <person name="Fabre E."/>
            <person name="Fairhead C."/>
            <person name="Ferry-Dumazet H."/>
            <person name="Groppi A."/>
            <person name="Hantraye F."/>
            <person name="Hennequin C."/>
            <person name="Jauniaux N."/>
            <person name="Joyet P."/>
            <person name="Kachouri R."/>
            <person name="Kerrest A."/>
            <person name="Koszul R."/>
            <person name="Lemaire M."/>
            <person name="Lesur I."/>
            <person name="Ma L."/>
            <person name="Muller H."/>
            <person name="Nicaud J.M."/>
            <person name="Nikolski M."/>
            <person name="Oztas S."/>
            <person name="Ozier-Kalogeropoulos O."/>
            <person name="Pellenz S."/>
            <person name="Potier S."/>
            <person name="Richard G.F."/>
            <person name="Straub M.L."/>
            <person name="Suleau A."/>
            <person name="Swennene D."/>
            <person name="Tekaia F."/>
            <person name="Wesolowski-Louvel M."/>
            <person name="Westhof E."/>
            <person name="Wirth B."/>
            <person name="Zeniou-Meyer M."/>
            <person name="Zivanovic I."/>
            <person name="Bolotin-Fukuhara M."/>
            <person name="Thierry A."/>
            <person name="Bouchier C."/>
            <person name="Caudron B."/>
            <person name="Scarpelli C."/>
            <person name="Gaillardin C."/>
            <person name="Weissenbach J."/>
            <person name="Wincker P."/>
            <person name="Souciet J.L."/>
        </authorList>
    </citation>
    <scope>NUCLEOTIDE SEQUENCE [LARGE SCALE GENOMIC DNA]</scope>
    <source>
        <strain evidence="7">ATCC 36239 / CBS 767 / BCRC 21394 / JCM 1990 / NBRC 0083 / IGC 2968</strain>
    </source>
</reference>
<keyword evidence="4" id="KW-0175">Coiled coil</keyword>
<dbReference type="PANTHER" id="PTHR14027">
    <property type="entry name" value="RNA POLYMERASE-ASSOCIATED PROTEIN CTR9"/>
    <property type="match status" value="1"/>
</dbReference>
<feature type="region of interest" description="Disordered" evidence="5">
    <location>
        <begin position="989"/>
        <end position="1144"/>
    </location>
</feature>